<evidence type="ECO:0000313" key="2">
    <source>
        <dbReference type="Proteomes" id="UP000807159"/>
    </source>
</evidence>
<accession>A0A8T2XYL3</accession>
<protein>
    <submittedName>
        <fullName evidence="1">Uncharacterized protein</fullName>
    </submittedName>
</protein>
<keyword evidence="2" id="KW-1185">Reference proteome</keyword>
<comment type="caution">
    <text evidence="1">The sequence shown here is derived from an EMBL/GenBank/DDBJ whole genome shotgun (WGS) entry which is preliminary data.</text>
</comment>
<evidence type="ECO:0000313" key="1">
    <source>
        <dbReference type="EMBL" id="KAH8497943.1"/>
    </source>
</evidence>
<name>A0A8T2XYL3_POPDE</name>
<dbReference type="AlphaFoldDB" id="A0A8T2XYL3"/>
<dbReference type="Proteomes" id="UP000807159">
    <property type="component" value="Chromosome 9"/>
</dbReference>
<gene>
    <name evidence="1" type="ORF">H0E87_017016</name>
</gene>
<sequence length="108" mass="12224">MDQVEPENTSRQKKEAENMIALDNKIIDLSPPSIALFLPPNHQSWPDHNDSWGNLIPQAIDETTTRSRRAAAASWNVIVEEEDIPQEGRKQRLFCLQPGTIGHGQRAR</sequence>
<proteinExistence type="predicted"/>
<dbReference type="EMBL" id="JACEGQ020000009">
    <property type="protein sequence ID" value="KAH8497943.1"/>
    <property type="molecule type" value="Genomic_DNA"/>
</dbReference>
<reference evidence="1" key="1">
    <citation type="journal article" date="2021" name="J. Hered.">
        <title>Genome Assembly of Salicaceae Populus deltoides (Eastern Cottonwood) I-69 Based on Nanopore Sequencing and Hi-C Technologies.</title>
        <authorList>
            <person name="Bai S."/>
            <person name="Wu H."/>
            <person name="Zhang J."/>
            <person name="Pan Z."/>
            <person name="Zhao W."/>
            <person name="Li Z."/>
            <person name="Tong C."/>
        </authorList>
    </citation>
    <scope>NUCLEOTIDE SEQUENCE</scope>
    <source>
        <tissue evidence="1">Leaf</tissue>
    </source>
</reference>
<organism evidence="1 2">
    <name type="scientific">Populus deltoides</name>
    <name type="common">Eastern poplar</name>
    <name type="synonym">Eastern cottonwood</name>
    <dbReference type="NCBI Taxonomy" id="3696"/>
    <lineage>
        <taxon>Eukaryota</taxon>
        <taxon>Viridiplantae</taxon>
        <taxon>Streptophyta</taxon>
        <taxon>Embryophyta</taxon>
        <taxon>Tracheophyta</taxon>
        <taxon>Spermatophyta</taxon>
        <taxon>Magnoliopsida</taxon>
        <taxon>eudicotyledons</taxon>
        <taxon>Gunneridae</taxon>
        <taxon>Pentapetalae</taxon>
        <taxon>rosids</taxon>
        <taxon>fabids</taxon>
        <taxon>Malpighiales</taxon>
        <taxon>Salicaceae</taxon>
        <taxon>Saliceae</taxon>
        <taxon>Populus</taxon>
    </lineage>
</organism>